<feature type="compositionally biased region" description="Low complexity" evidence="1">
    <location>
        <begin position="67"/>
        <end position="85"/>
    </location>
</feature>
<reference evidence="2" key="1">
    <citation type="submission" date="2020-06" db="EMBL/GenBank/DDBJ databases">
        <authorList>
            <person name="Li T."/>
            <person name="Hu X."/>
            <person name="Zhang T."/>
            <person name="Song X."/>
            <person name="Zhang H."/>
            <person name="Dai N."/>
            <person name="Sheng W."/>
            <person name="Hou X."/>
            <person name="Wei L."/>
        </authorList>
    </citation>
    <scope>NUCLEOTIDE SEQUENCE</scope>
    <source>
        <strain evidence="2">3651</strain>
        <tissue evidence="2">Leaf</tissue>
    </source>
</reference>
<comment type="caution">
    <text evidence="2">The sequence shown here is derived from an EMBL/GenBank/DDBJ whole genome shotgun (WGS) entry which is preliminary data.</text>
</comment>
<evidence type="ECO:0000256" key="1">
    <source>
        <dbReference type="SAM" id="MobiDB-lite"/>
    </source>
</evidence>
<evidence type="ECO:0000313" key="2">
    <source>
        <dbReference type="EMBL" id="KAK4425530.1"/>
    </source>
</evidence>
<proteinExistence type="predicted"/>
<dbReference type="AlphaFoldDB" id="A0AAE1Y8A1"/>
<name>A0AAE1Y8A1_9LAMI</name>
<sequence>MEEEASQGPQENHEQNDEALNVWEHTEPQPTNASNIRGLLEEAAERRARAALRWVHLLRENDPNRISYASPSAGAGSVGSSQGLSPVQPQPRDPTKDPRIELLQKELKELHQ</sequence>
<reference evidence="2" key="2">
    <citation type="journal article" date="2024" name="Plant">
        <title>Genomic evolution and insights into agronomic trait innovations of Sesamum species.</title>
        <authorList>
            <person name="Miao H."/>
            <person name="Wang L."/>
            <person name="Qu L."/>
            <person name="Liu H."/>
            <person name="Sun Y."/>
            <person name="Le M."/>
            <person name="Wang Q."/>
            <person name="Wei S."/>
            <person name="Zheng Y."/>
            <person name="Lin W."/>
            <person name="Duan Y."/>
            <person name="Cao H."/>
            <person name="Xiong S."/>
            <person name="Wang X."/>
            <person name="Wei L."/>
            <person name="Li C."/>
            <person name="Ma Q."/>
            <person name="Ju M."/>
            <person name="Zhao R."/>
            <person name="Li G."/>
            <person name="Mu C."/>
            <person name="Tian Q."/>
            <person name="Mei H."/>
            <person name="Zhang T."/>
            <person name="Gao T."/>
            <person name="Zhang H."/>
        </authorList>
    </citation>
    <scope>NUCLEOTIDE SEQUENCE</scope>
    <source>
        <strain evidence="2">3651</strain>
    </source>
</reference>
<gene>
    <name evidence="2" type="ORF">Salat_1747000</name>
</gene>
<organism evidence="2 3">
    <name type="scientific">Sesamum alatum</name>
    <dbReference type="NCBI Taxonomy" id="300844"/>
    <lineage>
        <taxon>Eukaryota</taxon>
        <taxon>Viridiplantae</taxon>
        <taxon>Streptophyta</taxon>
        <taxon>Embryophyta</taxon>
        <taxon>Tracheophyta</taxon>
        <taxon>Spermatophyta</taxon>
        <taxon>Magnoliopsida</taxon>
        <taxon>eudicotyledons</taxon>
        <taxon>Gunneridae</taxon>
        <taxon>Pentapetalae</taxon>
        <taxon>asterids</taxon>
        <taxon>lamiids</taxon>
        <taxon>Lamiales</taxon>
        <taxon>Pedaliaceae</taxon>
        <taxon>Sesamum</taxon>
    </lineage>
</organism>
<accession>A0AAE1Y8A1</accession>
<evidence type="ECO:0000313" key="3">
    <source>
        <dbReference type="Proteomes" id="UP001293254"/>
    </source>
</evidence>
<dbReference type="EMBL" id="JACGWO010000006">
    <property type="protein sequence ID" value="KAK4425530.1"/>
    <property type="molecule type" value="Genomic_DNA"/>
</dbReference>
<protein>
    <submittedName>
        <fullName evidence="2">Uncharacterized protein</fullName>
    </submittedName>
</protein>
<keyword evidence="3" id="KW-1185">Reference proteome</keyword>
<dbReference type="Proteomes" id="UP001293254">
    <property type="component" value="Unassembled WGS sequence"/>
</dbReference>
<feature type="region of interest" description="Disordered" evidence="1">
    <location>
        <begin position="60"/>
        <end position="99"/>
    </location>
</feature>
<feature type="region of interest" description="Disordered" evidence="1">
    <location>
        <begin position="1"/>
        <end position="38"/>
    </location>
</feature>